<sequence>MSPASSSSNSTLRRCSGKESKERRNRERLGLMQGAGSEFSLAKDEDLELDYYDYNVVNAAAAPGSYLGMDPAFLVWIPPFDPDADPDSPPPEEPHYEEIPERVEGEPSAESTCANGRPLSKLLDPGDCRLHDEIIQEYKARLSEGALPGQPFRDDDAQDSSGSQKKKKRAKKMKKRRRVQKGPSERALGEVPTSAVNDLDTPRARRRLAAELNAATPTTAEAPGESLALSEIQKQPPPMKPPRKSQIEPKSDGGESKKQSLVYDYIAGAADAIKFADEDEDEPYADNKAAA</sequence>
<accession>A0ACC2N2G1</accession>
<evidence type="ECO:0000313" key="1">
    <source>
        <dbReference type="EMBL" id="KAJ8665365.1"/>
    </source>
</evidence>
<organism evidence="1 2">
    <name type="scientific">Eretmocerus hayati</name>
    <dbReference type="NCBI Taxonomy" id="131215"/>
    <lineage>
        <taxon>Eukaryota</taxon>
        <taxon>Metazoa</taxon>
        <taxon>Ecdysozoa</taxon>
        <taxon>Arthropoda</taxon>
        <taxon>Hexapoda</taxon>
        <taxon>Insecta</taxon>
        <taxon>Pterygota</taxon>
        <taxon>Neoptera</taxon>
        <taxon>Endopterygota</taxon>
        <taxon>Hymenoptera</taxon>
        <taxon>Apocrita</taxon>
        <taxon>Proctotrupomorpha</taxon>
        <taxon>Chalcidoidea</taxon>
        <taxon>Aphelinidae</taxon>
        <taxon>Aphelininae</taxon>
        <taxon>Eretmocerus</taxon>
    </lineage>
</organism>
<gene>
    <name evidence="1" type="ORF">QAD02_007027</name>
</gene>
<dbReference type="Proteomes" id="UP001239111">
    <property type="component" value="Chromosome 4"/>
</dbReference>
<protein>
    <submittedName>
        <fullName evidence="1">Uncharacterized protein</fullName>
    </submittedName>
</protein>
<name>A0ACC2N2G1_9HYME</name>
<reference evidence="1" key="1">
    <citation type="submission" date="2023-04" db="EMBL/GenBank/DDBJ databases">
        <title>A chromosome-level genome assembly of the parasitoid wasp Eretmocerus hayati.</title>
        <authorList>
            <person name="Zhong Y."/>
            <person name="Liu S."/>
            <person name="Liu Y."/>
        </authorList>
    </citation>
    <scope>NUCLEOTIDE SEQUENCE</scope>
    <source>
        <strain evidence="1">ZJU_SS_LIU_2023</strain>
    </source>
</reference>
<comment type="caution">
    <text evidence="1">The sequence shown here is derived from an EMBL/GenBank/DDBJ whole genome shotgun (WGS) entry which is preliminary data.</text>
</comment>
<proteinExistence type="predicted"/>
<evidence type="ECO:0000313" key="2">
    <source>
        <dbReference type="Proteomes" id="UP001239111"/>
    </source>
</evidence>
<dbReference type="EMBL" id="CM056744">
    <property type="protein sequence ID" value="KAJ8665365.1"/>
    <property type="molecule type" value="Genomic_DNA"/>
</dbReference>
<keyword evidence="2" id="KW-1185">Reference proteome</keyword>